<dbReference type="Proteomes" id="UP000321629">
    <property type="component" value="Unassembled WGS sequence"/>
</dbReference>
<dbReference type="RefSeq" id="WP_147555367.1">
    <property type="nucleotide sequence ID" value="NZ_VOWJ01000021.1"/>
</dbReference>
<dbReference type="SUPFAM" id="SSF53448">
    <property type="entry name" value="Nucleotide-diphospho-sugar transferases"/>
    <property type="match status" value="1"/>
</dbReference>
<dbReference type="CDD" id="cd04183">
    <property type="entry name" value="GT2_BcE_like"/>
    <property type="match status" value="1"/>
</dbReference>
<dbReference type="InterPro" id="IPR029044">
    <property type="entry name" value="Nucleotide-diphossugar_trans"/>
</dbReference>
<organism evidence="1 2">
    <name type="scientific">Campylobacter volucris</name>
    <dbReference type="NCBI Taxonomy" id="1031542"/>
    <lineage>
        <taxon>Bacteria</taxon>
        <taxon>Pseudomonadati</taxon>
        <taxon>Campylobacterota</taxon>
        <taxon>Epsilonproteobacteria</taxon>
        <taxon>Campylobacterales</taxon>
        <taxon>Campylobacteraceae</taxon>
        <taxon>Campylobacter</taxon>
    </lineage>
</organism>
<dbReference type="AlphaFoldDB" id="A0A5C7DTP5"/>
<evidence type="ECO:0000313" key="2">
    <source>
        <dbReference type="Proteomes" id="UP000321629"/>
    </source>
</evidence>
<evidence type="ECO:0000313" key="1">
    <source>
        <dbReference type="EMBL" id="TXE88339.1"/>
    </source>
</evidence>
<proteinExistence type="predicted"/>
<comment type="caution">
    <text evidence="1">The sequence shown here is derived from an EMBL/GenBank/DDBJ whole genome shotgun (WGS) entry which is preliminary data.</text>
</comment>
<dbReference type="PIRSF" id="PIRSF028162">
    <property type="entry name" value="BcbE_prd"/>
    <property type="match status" value="1"/>
</dbReference>
<reference evidence="1 2" key="1">
    <citation type="submission" date="2019-07" db="EMBL/GenBank/DDBJ databases">
        <title>Rapid identification of Enteric Bacteria from Whole Genome Sequences (WGS) using Average Nucleotide Identity (ANI).</title>
        <authorList>
            <person name="Lane C."/>
        </authorList>
    </citation>
    <scope>NUCLEOTIDE SEQUENCE [LARGE SCALE GENOMIC DNA]</scope>
    <source>
        <strain evidence="1 2">2016D-0084</strain>
    </source>
</reference>
<dbReference type="InterPro" id="IPR016873">
    <property type="entry name" value="Caps_polysacc_synth_BcbE_prd"/>
</dbReference>
<gene>
    <name evidence="1" type="ORF">FPD38_03300</name>
</gene>
<name>A0A5C7DTP5_9BACT</name>
<dbReference type="Gene3D" id="3.90.550.10">
    <property type="entry name" value="Spore Coat Polysaccharide Biosynthesis Protein SpsA, Chain A"/>
    <property type="match status" value="1"/>
</dbReference>
<accession>A0A5C7DTP5</accession>
<sequence>MIIVFPMAGLSLRFFKAGYKKPKYMLDVMQNSVFYHAVIGFKEYFNECTFLFIYRDIFETRKFIENECKKMQIKNVIFIELDKETQGQAHTVMLGLEKAKISDNESILIFNIDTFRINYKLPNFDYDYIDGYLEVFKADGEHWSFILPGDDNNVLKTTEKERISNFCSSGLYYFKRTKDFKDIFYMIRKNNILIKNEFYIAPMYNYLIQKGKIIKYYEINIDEIIFCGTPEEFRNIKL</sequence>
<dbReference type="EMBL" id="VOWJ01000021">
    <property type="protein sequence ID" value="TXE88339.1"/>
    <property type="molecule type" value="Genomic_DNA"/>
</dbReference>
<protein>
    <submittedName>
        <fullName evidence="1">Capsular biosynthesis protein</fullName>
    </submittedName>
</protein>